<dbReference type="OrthoDB" id="5834811at2759"/>
<sequence>MIRFPIPLLLSLGLFSFVRTNTSSDEPQNDTASIPVALYVNDSKPVGNMIVQFHVADEDLVRVQNKSNPMGEPKKSCAQLVSVLCVENYSAQQEQQQGWYYDGIYERCFSYNWTLCGNLDSFEVPYDTQEGCESACKVERRRILEISVAQFNVTGDNSTSNVLVEPAIYGATSNATFEETTTQGYEQFYFPIEEKKLEESKASGEEQQKSAEVIGELVPINANSKENEVESEINKENSTESVTVSIIDSVIGKMENNETMTTTTMTTTELPYETPKEEETESQLNVTAAELKKFESGKVVSEGIKANETETETVAPYPPKIEATGYKHIPDGEAEKMWTDESGKDTYDDSFIGKDGNMSDIFEINGDPFEDISILNSTTQQTTTTSESTTTTTTATTTSQSTQPTTTTSAQPVTTTTTTTQPNSTVQTMTQENTTLSSTTQILTTATSVEELEKEGKVVSSEENTKASYEPKIEKLISKQGETVSMKEIPNLEKKNETVGSTNETTTLAAEVIPIIPIKLEDEAKREKEIYRSDRILQEYELNQLLQEHEELKKTPLDKIRVNCHQSPLRQLCASGRASQFVFRWEVVDGRCQSFVYGYCWKEFNEPHPRTLDECMHYCLNSSKIVEPFLKIA</sequence>
<feature type="signal peptide" evidence="2">
    <location>
        <begin position="1"/>
        <end position="20"/>
    </location>
</feature>
<organism evidence="4 5">
    <name type="scientific">Diploscapter pachys</name>
    <dbReference type="NCBI Taxonomy" id="2018661"/>
    <lineage>
        <taxon>Eukaryota</taxon>
        <taxon>Metazoa</taxon>
        <taxon>Ecdysozoa</taxon>
        <taxon>Nematoda</taxon>
        <taxon>Chromadorea</taxon>
        <taxon>Rhabditida</taxon>
        <taxon>Rhabditina</taxon>
        <taxon>Rhabditomorpha</taxon>
        <taxon>Rhabditoidea</taxon>
        <taxon>Rhabditidae</taxon>
        <taxon>Diploscapter</taxon>
    </lineage>
</organism>
<evidence type="ECO:0000259" key="3">
    <source>
        <dbReference type="PROSITE" id="PS50279"/>
    </source>
</evidence>
<proteinExistence type="predicted"/>
<gene>
    <name evidence="4" type="ORF">WR25_18304</name>
</gene>
<dbReference type="AlphaFoldDB" id="A0A2A2LE88"/>
<evidence type="ECO:0000256" key="1">
    <source>
        <dbReference type="SAM" id="MobiDB-lite"/>
    </source>
</evidence>
<dbReference type="GO" id="GO:0004867">
    <property type="term" value="F:serine-type endopeptidase inhibitor activity"/>
    <property type="evidence" value="ECO:0007669"/>
    <property type="project" value="InterPro"/>
</dbReference>
<dbReference type="Proteomes" id="UP000218231">
    <property type="component" value="Unassembled WGS sequence"/>
</dbReference>
<feature type="region of interest" description="Disordered" evidence="1">
    <location>
        <begin position="378"/>
        <end position="427"/>
    </location>
</feature>
<name>A0A2A2LE88_9BILA</name>
<accession>A0A2A2LE88</accession>
<dbReference type="STRING" id="2018661.A0A2A2LE88"/>
<protein>
    <recommendedName>
        <fullName evidence="3">BPTI/Kunitz inhibitor domain-containing protein</fullName>
    </recommendedName>
</protein>
<dbReference type="InterPro" id="IPR002223">
    <property type="entry name" value="Kunitz_BPTI"/>
</dbReference>
<evidence type="ECO:0000313" key="4">
    <source>
        <dbReference type="EMBL" id="PAV84377.1"/>
    </source>
</evidence>
<evidence type="ECO:0000256" key="2">
    <source>
        <dbReference type="SAM" id="SignalP"/>
    </source>
</evidence>
<dbReference type="SUPFAM" id="SSF57362">
    <property type="entry name" value="BPTI-like"/>
    <property type="match status" value="1"/>
</dbReference>
<keyword evidence="5" id="KW-1185">Reference proteome</keyword>
<evidence type="ECO:0000313" key="5">
    <source>
        <dbReference type="Proteomes" id="UP000218231"/>
    </source>
</evidence>
<dbReference type="EMBL" id="LIAE01006859">
    <property type="protein sequence ID" value="PAV84377.1"/>
    <property type="molecule type" value="Genomic_DNA"/>
</dbReference>
<feature type="chain" id="PRO_5012900721" description="BPTI/Kunitz inhibitor domain-containing protein" evidence="2">
    <location>
        <begin position="21"/>
        <end position="633"/>
    </location>
</feature>
<reference evidence="4 5" key="1">
    <citation type="journal article" date="2017" name="Curr. Biol.">
        <title>Genome architecture and evolution of a unichromosomal asexual nematode.</title>
        <authorList>
            <person name="Fradin H."/>
            <person name="Zegar C."/>
            <person name="Gutwein M."/>
            <person name="Lucas J."/>
            <person name="Kovtun M."/>
            <person name="Corcoran D."/>
            <person name="Baugh L.R."/>
            <person name="Kiontke K."/>
            <person name="Gunsalus K."/>
            <person name="Fitch D.H."/>
            <person name="Piano F."/>
        </authorList>
    </citation>
    <scope>NUCLEOTIDE SEQUENCE [LARGE SCALE GENOMIC DNA]</scope>
    <source>
        <strain evidence="4">PF1309</strain>
    </source>
</reference>
<feature type="domain" description="BPTI/Kunitz inhibitor" evidence="3">
    <location>
        <begin position="564"/>
        <end position="619"/>
    </location>
</feature>
<dbReference type="InterPro" id="IPR036880">
    <property type="entry name" value="Kunitz_BPTI_sf"/>
</dbReference>
<keyword evidence="2" id="KW-0732">Signal</keyword>
<comment type="caution">
    <text evidence="4">The sequence shown here is derived from an EMBL/GenBank/DDBJ whole genome shotgun (WGS) entry which is preliminary data.</text>
</comment>
<dbReference type="PROSITE" id="PS50279">
    <property type="entry name" value="BPTI_KUNITZ_2"/>
    <property type="match status" value="1"/>
</dbReference>